<evidence type="ECO:0000313" key="1">
    <source>
        <dbReference type="EMBL" id="EDL81892.1"/>
    </source>
</evidence>
<accession>A6HUV6</accession>
<gene>
    <name evidence="1" type="ORF">rCG_28856</name>
</gene>
<organism evidence="1 2">
    <name type="scientific">Rattus norvegicus</name>
    <name type="common">Rat</name>
    <dbReference type="NCBI Taxonomy" id="10116"/>
    <lineage>
        <taxon>Eukaryota</taxon>
        <taxon>Metazoa</taxon>
        <taxon>Chordata</taxon>
        <taxon>Craniata</taxon>
        <taxon>Vertebrata</taxon>
        <taxon>Euteleostomi</taxon>
        <taxon>Mammalia</taxon>
        <taxon>Eutheria</taxon>
        <taxon>Euarchontoglires</taxon>
        <taxon>Glires</taxon>
        <taxon>Rodentia</taxon>
        <taxon>Myomorpha</taxon>
        <taxon>Muroidea</taxon>
        <taxon>Muridae</taxon>
        <taxon>Murinae</taxon>
        <taxon>Rattus</taxon>
    </lineage>
</organism>
<dbReference type="AlphaFoldDB" id="A6HUV6"/>
<dbReference type="Proteomes" id="UP000234681">
    <property type="component" value="Chromosome 2"/>
</dbReference>
<name>A6HUV6_RAT</name>
<protein>
    <submittedName>
        <fullName evidence="1">RCG28856</fullName>
    </submittedName>
</protein>
<sequence>MFWKERMAKVAAQVLPEFATLDPFSFVTYGLPTGCPTLGLDKQLSFNKESPRWDHHVQWKLGCMF</sequence>
<evidence type="ECO:0000313" key="2">
    <source>
        <dbReference type="Proteomes" id="UP000234681"/>
    </source>
</evidence>
<dbReference type="EMBL" id="CH473952">
    <property type="protein sequence ID" value="EDL81892.1"/>
    <property type="molecule type" value="Genomic_DNA"/>
</dbReference>
<reference evidence="2" key="1">
    <citation type="submission" date="2005-09" db="EMBL/GenBank/DDBJ databases">
        <authorList>
            <person name="Mural R.J."/>
            <person name="Li P.W."/>
            <person name="Adams M.D."/>
            <person name="Amanatides P.G."/>
            <person name="Baden-Tillson H."/>
            <person name="Barnstead M."/>
            <person name="Chin S.H."/>
            <person name="Dew I."/>
            <person name="Evans C.A."/>
            <person name="Ferriera S."/>
            <person name="Flanigan M."/>
            <person name="Fosler C."/>
            <person name="Glodek A."/>
            <person name="Gu Z."/>
            <person name="Holt R.A."/>
            <person name="Jennings D."/>
            <person name="Kraft C.L."/>
            <person name="Lu F."/>
            <person name="Nguyen T."/>
            <person name="Nusskern D.R."/>
            <person name="Pfannkoch C.M."/>
            <person name="Sitter C."/>
            <person name="Sutton G.G."/>
            <person name="Venter J.C."/>
            <person name="Wang Z."/>
            <person name="Woodage T."/>
            <person name="Zheng X.H."/>
            <person name="Zhong F."/>
        </authorList>
    </citation>
    <scope>NUCLEOTIDE SEQUENCE [LARGE SCALE GENOMIC DNA]</scope>
    <source>
        <strain>BN</strain>
        <strain evidence="2">Sprague-Dawley</strain>
    </source>
</reference>
<proteinExistence type="predicted"/>